<comment type="subcellular location">
    <subcellularLocation>
        <location evidence="1">Membrane</location>
    </subcellularLocation>
</comment>
<dbReference type="RefSeq" id="WP_115570956.1">
    <property type="nucleotide sequence ID" value="NZ_NXLT01000003.1"/>
</dbReference>
<gene>
    <name evidence="7" type="ORF">CQA54_04410</name>
</gene>
<accession>A0A3D8IPV6</accession>
<reference evidence="7 8" key="1">
    <citation type="submission" date="2018-04" db="EMBL/GenBank/DDBJ databases">
        <title>Novel Campyloabacter and Helicobacter Species and Strains.</title>
        <authorList>
            <person name="Mannion A.J."/>
            <person name="Shen Z."/>
            <person name="Fox J.G."/>
        </authorList>
    </citation>
    <scope>NUCLEOTIDE SEQUENCE [LARGE SCALE GENOMIC DNA]</scope>
    <source>
        <strain evidence="7 8">MIT 12-6600</strain>
    </source>
</reference>
<evidence type="ECO:0000256" key="5">
    <source>
        <dbReference type="ARBA" id="ARBA00023136"/>
    </source>
</evidence>
<proteinExistence type="predicted"/>
<dbReference type="Gene3D" id="3.40.50.300">
    <property type="entry name" value="P-loop containing nucleotide triphosphate hydrolases"/>
    <property type="match status" value="1"/>
</dbReference>
<dbReference type="GO" id="GO:0005525">
    <property type="term" value="F:GTP binding"/>
    <property type="evidence" value="ECO:0007669"/>
    <property type="project" value="UniProtKB-KW"/>
</dbReference>
<keyword evidence="5" id="KW-0472">Membrane</keyword>
<keyword evidence="4" id="KW-0342">GTP-binding</keyword>
<dbReference type="EMBL" id="NXLT01000003">
    <property type="protein sequence ID" value="RDU67232.1"/>
    <property type="molecule type" value="Genomic_DNA"/>
</dbReference>
<sequence length="617" mass="70671">MSVLQDFITQFSALAYQNPLAKSIIATRTLLSQYFMLDSTDSALFQKLLAQLDAPLKIAVIGQFSSGKSTFLNALLEQEILPSGIIPLTSKVCEISYGENLHLEIFYKDGTHTFAPLEFLEQVQPTINTQVSHYKLYAPVPLLQEVTFLDTPGFNSQNQEDTDITNTILQEVDGIIWVSLIDNVGKNSEREILNTHIRHYRAKSLCVLNQKDRLKNATELHTSLCYAQKAFSGIFENIIAISAKNALKAKSQKQSQITNDEKETLYIESGFNEVLEFIHTHLMPQKTQNKAHKTLYILRGLMLKYYRRLHIPQIHLNNLATSLESYDTLETNQELIKQSQQLFSALDSRLLTLTQQLFGALERTKLSFSKARKNAIGLKTTQEYEKDVYILPLDSVLNTLQRQDNPLTSQWHTLFGAIKHFGIEFLDTLPSFATILQEWENRALHTHQRHTPLFLPYVSSLPSHLQEWFLHFHEIPLAFQTTIDILKTSLQGQTQALAQLLEKTLKNAIKLVCLEIDSKIKQGIQNHQKDSDTFPLYEPNMENIRDMLNNAIGFEYYQDRLFLHNNIAKALIRDTQSALKSVSEQHIQTLQTIKTLNTQILTQLKDHIQKLQSSYTI</sequence>
<dbReference type="GO" id="GO:0003924">
    <property type="term" value="F:GTPase activity"/>
    <property type="evidence" value="ECO:0007669"/>
    <property type="project" value="InterPro"/>
</dbReference>
<keyword evidence="8" id="KW-1185">Reference proteome</keyword>
<dbReference type="AlphaFoldDB" id="A0A3D8IPV6"/>
<evidence type="ECO:0000256" key="3">
    <source>
        <dbReference type="ARBA" id="ARBA00022801"/>
    </source>
</evidence>
<feature type="domain" description="Dynamin N-terminal" evidence="6">
    <location>
        <begin position="58"/>
        <end position="210"/>
    </location>
</feature>
<dbReference type="SUPFAM" id="SSF52540">
    <property type="entry name" value="P-loop containing nucleoside triphosphate hydrolases"/>
    <property type="match status" value="1"/>
</dbReference>
<name>A0A3D8IPV6_9HELI</name>
<dbReference type="InterPro" id="IPR027417">
    <property type="entry name" value="P-loop_NTPase"/>
</dbReference>
<comment type="caution">
    <text evidence="7">The sequence shown here is derived from an EMBL/GenBank/DDBJ whole genome shotgun (WGS) entry which is preliminary data.</text>
</comment>
<dbReference type="PANTHER" id="PTHR10465:SF0">
    <property type="entry name" value="SARCALUMENIN"/>
    <property type="match status" value="1"/>
</dbReference>
<dbReference type="InterPro" id="IPR045063">
    <property type="entry name" value="Dynamin_N"/>
</dbReference>
<evidence type="ECO:0000256" key="4">
    <source>
        <dbReference type="ARBA" id="ARBA00023134"/>
    </source>
</evidence>
<evidence type="ECO:0000259" key="6">
    <source>
        <dbReference type="Pfam" id="PF00350"/>
    </source>
</evidence>
<dbReference type="GO" id="GO:0008053">
    <property type="term" value="P:mitochondrial fusion"/>
    <property type="evidence" value="ECO:0007669"/>
    <property type="project" value="TreeGrafter"/>
</dbReference>
<dbReference type="InterPro" id="IPR027094">
    <property type="entry name" value="Mitofusin_fam"/>
</dbReference>
<dbReference type="CDD" id="cd09912">
    <property type="entry name" value="DLP_2"/>
    <property type="match status" value="1"/>
</dbReference>
<dbReference type="Pfam" id="PF00350">
    <property type="entry name" value="Dynamin_N"/>
    <property type="match status" value="1"/>
</dbReference>
<dbReference type="PANTHER" id="PTHR10465">
    <property type="entry name" value="TRANSMEMBRANE GTPASE FZO1"/>
    <property type="match status" value="1"/>
</dbReference>
<dbReference type="Proteomes" id="UP000256514">
    <property type="component" value="Unassembled WGS sequence"/>
</dbReference>
<evidence type="ECO:0000256" key="1">
    <source>
        <dbReference type="ARBA" id="ARBA00004370"/>
    </source>
</evidence>
<organism evidence="7 8">
    <name type="scientific">Helicobacter equorum</name>
    <dbReference type="NCBI Taxonomy" id="361872"/>
    <lineage>
        <taxon>Bacteria</taxon>
        <taxon>Pseudomonadati</taxon>
        <taxon>Campylobacterota</taxon>
        <taxon>Epsilonproteobacteria</taxon>
        <taxon>Campylobacterales</taxon>
        <taxon>Helicobacteraceae</taxon>
        <taxon>Helicobacter</taxon>
    </lineage>
</organism>
<evidence type="ECO:0000256" key="2">
    <source>
        <dbReference type="ARBA" id="ARBA00022741"/>
    </source>
</evidence>
<evidence type="ECO:0000313" key="8">
    <source>
        <dbReference type="Proteomes" id="UP000256514"/>
    </source>
</evidence>
<keyword evidence="2" id="KW-0547">Nucleotide-binding</keyword>
<evidence type="ECO:0000313" key="7">
    <source>
        <dbReference type="EMBL" id="RDU67232.1"/>
    </source>
</evidence>
<keyword evidence="3" id="KW-0378">Hydrolase</keyword>
<dbReference type="GO" id="GO:0016020">
    <property type="term" value="C:membrane"/>
    <property type="evidence" value="ECO:0007669"/>
    <property type="project" value="UniProtKB-SubCell"/>
</dbReference>
<protein>
    <recommendedName>
        <fullName evidence="6">Dynamin N-terminal domain-containing protein</fullName>
    </recommendedName>
</protein>
<dbReference type="OrthoDB" id="1100581at2"/>